<evidence type="ECO:0000256" key="4">
    <source>
        <dbReference type="ARBA" id="ARBA00022989"/>
    </source>
</evidence>
<dbReference type="Pfam" id="PF00375">
    <property type="entry name" value="SDF"/>
    <property type="match status" value="1"/>
</dbReference>
<evidence type="ECO:0000256" key="3">
    <source>
        <dbReference type="ARBA" id="ARBA00022692"/>
    </source>
</evidence>
<dbReference type="InterPro" id="IPR036458">
    <property type="entry name" value="Na:dicarbo_symporter_sf"/>
</dbReference>
<proteinExistence type="predicted"/>
<dbReference type="PANTHER" id="PTHR42865">
    <property type="entry name" value="PROTON/GLUTAMATE-ASPARTATE SYMPORTER"/>
    <property type="match status" value="1"/>
</dbReference>
<feature type="transmembrane region" description="Helical" evidence="6">
    <location>
        <begin position="27"/>
        <end position="46"/>
    </location>
</feature>
<dbReference type="GO" id="GO:0015138">
    <property type="term" value="F:fumarate transmembrane transporter activity"/>
    <property type="evidence" value="ECO:0007669"/>
    <property type="project" value="TreeGrafter"/>
</dbReference>
<dbReference type="KEGG" id="csx:CSING_05890"/>
<gene>
    <name evidence="7" type="ORF">CSING_05890</name>
</gene>
<keyword evidence="3 6" id="KW-0812">Transmembrane</keyword>
<reference evidence="7 8" key="1">
    <citation type="journal article" date="2015" name="Genome Announc.">
        <title>Complete Genome Sequence and Annotation of Corynebacterium singulare DSM 44357, Isolated from a Human Semen Specimen.</title>
        <authorList>
            <person name="Merten M."/>
            <person name="Brinkrolf K."/>
            <person name="Albersmeier A."/>
            <person name="Kutter Y."/>
            <person name="Ruckert C."/>
            <person name="Tauch A."/>
        </authorList>
    </citation>
    <scope>NUCLEOTIDE SEQUENCE [LARGE SCALE GENOMIC DNA]</scope>
    <source>
        <strain evidence="7">IBS B52218</strain>
    </source>
</reference>
<evidence type="ECO:0000256" key="1">
    <source>
        <dbReference type="ARBA" id="ARBA00004141"/>
    </source>
</evidence>
<dbReference type="EMBL" id="CP010827">
    <property type="protein sequence ID" value="AJI78713.1"/>
    <property type="molecule type" value="Genomic_DNA"/>
</dbReference>
<evidence type="ECO:0000313" key="8">
    <source>
        <dbReference type="Proteomes" id="UP000031890"/>
    </source>
</evidence>
<feature type="transmembrane region" description="Helical" evidence="6">
    <location>
        <begin position="58"/>
        <end position="80"/>
    </location>
</feature>
<dbReference type="InterPro" id="IPR001991">
    <property type="entry name" value="Na-dicarboxylate_symporter"/>
</dbReference>
<feature type="transmembrane region" description="Helical" evidence="6">
    <location>
        <begin position="92"/>
        <end position="110"/>
    </location>
</feature>
<organism evidence="7 8">
    <name type="scientific">Corynebacterium singulare</name>
    <dbReference type="NCBI Taxonomy" id="161899"/>
    <lineage>
        <taxon>Bacteria</taxon>
        <taxon>Bacillati</taxon>
        <taxon>Actinomycetota</taxon>
        <taxon>Actinomycetes</taxon>
        <taxon>Mycobacteriales</taxon>
        <taxon>Corynebacteriaceae</taxon>
        <taxon>Corynebacterium</taxon>
    </lineage>
</organism>
<sequence length="124" mass="13165">MSLLPPNAPQGPKIAENKTPKKDRTHWLYIAVIIAVVAGIVFGIIAPDQAKSMKVVGTMFVSLVKMIIAPVIFCTIVLGIGSVRATASVGKAGGIALAYFVTIAPEMCCWKVGRRAAKTQFLIP</sequence>
<keyword evidence="5 6" id="KW-0472">Membrane</keyword>
<evidence type="ECO:0000256" key="5">
    <source>
        <dbReference type="ARBA" id="ARBA00023136"/>
    </source>
</evidence>
<dbReference type="PANTHER" id="PTHR42865:SF1">
    <property type="entry name" value="AEROBIC C4-DICARBOXYLATE TRANSPORT PROTEIN"/>
    <property type="match status" value="1"/>
</dbReference>
<keyword evidence="4 6" id="KW-1133">Transmembrane helix</keyword>
<protein>
    <submittedName>
        <fullName evidence="7">Sodium:dicarboxylate symporter family</fullName>
    </submittedName>
</protein>
<dbReference type="SUPFAM" id="SSF118215">
    <property type="entry name" value="Proton glutamate symport protein"/>
    <property type="match status" value="1"/>
</dbReference>
<evidence type="ECO:0000256" key="2">
    <source>
        <dbReference type="ARBA" id="ARBA00022448"/>
    </source>
</evidence>
<dbReference type="GO" id="GO:0015141">
    <property type="term" value="F:succinate transmembrane transporter activity"/>
    <property type="evidence" value="ECO:0007669"/>
    <property type="project" value="TreeGrafter"/>
</dbReference>
<comment type="subcellular location">
    <subcellularLocation>
        <location evidence="1">Membrane</location>
        <topology evidence="1">Multi-pass membrane protein</topology>
    </subcellularLocation>
</comment>
<dbReference type="HOGENOM" id="CLU_2000080_0_0_11"/>
<dbReference type="Proteomes" id="UP000031890">
    <property type="component" value="Chromosome"/>
</dbReference>
<dbReference type="GO" id="GO:0070778">
    <property type="term" value="P:L-aspartate transmembrane transport"/>
    <property type="evidence" value="ECO:0007669"/>
    <property type="project" value="TreeGrafter"/>
</dbReference>
<name>A0A0B6EV59_9CORY</name>
<keyword evidence="2" id="KW-0813">Transport</keyword>
<dbReference type="Gene3D" id="1.10.3860.10">
    <property type="entry name" value="Sodium:dicarboxylate symporter"/>
    <property type="match status" value="1"/>
</dbReference>
<dbReference type="AlphaFoldDB" id="A0A0B6EV59"/>
<evidence type="ECO:0000313" key="7">
    <source>
        <dbReference type="EMBL" id="AJI78713.1"/>
    </source>
</evidence>
<accession>A0A0B6EV59</accession>
<dbReference type="GO" id="GO:0005886">
    <property type="term" value="C:plasma membrane"/>
    <property type="evidence" value="ECO:0007669"/>
    <property type="project" value="TreeGrafter"/>
</dbReference>
<dbReference type="GO" id="GO:0015366">
    <property type="term" value="F:malate:proton symporter activity"/>
    <property type="evidence" value="ECO:0007669"/>
    <property type="project" value="TreeGrafter"/>
</dbReference>
<evidence type="ECO:0000256" key="6">
    <source>
        <dbReference type="SAM" id="Phobius"/>
    </source>
</evidence>
<dbReference type="STRING" id="161899.CSING_05890"/>